<evidence type="ECO:0000256" key="9">
    <source>
        <dbReference type="ARBA" id="ARBA00022763"/>
    </source>
</evidence>
<name>A0A7W9A2U0_9CAUL</name>
<dbReference type="PANTHER" id="PTHR42944">
    <property type="entry name" value="ADENINE DNA GLYCOSYLASE"/>
    <property type="match status" value="1"/>
</dbReference>
<dbReference type="EC" id="3.2.2.31" evidence="5"/>
<dbReference type="GO" id="GO:0051539">
    <property type="term" value="F:4 iron, 4 sulfur cluster binding"/>
    <property type="evidence" value="ECO:0007669"/>
    <property type="project" value="UniProtKB-KW"/>
</dbReference>
<evidence type="ECO:0000256" key="8">
    <source>
        <dbReference type="ARBA" id="ARBA00022723"/>
    </source>
</evidence>
<dbReference type="InterPro" id="IPR023170">
    <property type="entry name" value="HhH_base_excis_C"/>
</dbReference>
<dbReference type="InterPro" id="IPR015797">
    <property type="entry name" value="NUDIX_hydrolase-like_dom_sf"/>
</dbReference>
<dbReference type="PROSITE" id="PS00764">
    <property type="entry name" value="ENDONUCLEASE_III_1"/>
    <property type="match status" value="1"/>
</dbReference>
<accession>A0A7W9A2U0</accession>
<dbReference type="EMBL" id="JACIJB010000002">
    <property type="protein sequence ID" value="MBB5660152.1"/>
    <property type="molecule type" value="Genomic_DNA"/>
</dbReference>
<dbReference type="GO" id="GO:0034039">
    <property type="term" value="F:8-oxo-7,8-dihydroguanine DNA N-glycosylase activity"/>
    <property type="evidence" value="ECO:0007669"/>
    <property type="project" value="TreeGrafter"/>
</dbReference>
<evidence type="ECO:0000256" key="5">
    <source>
        <dbReference type="ARBA" id="ARBA00012045"/>
    </source>
</evidence>
<evidence type="ECO:0000313" key="17">
    <source>
        <dbReference type="Proteomes" id="UP000548978"/>
    </source>
</evidence>
<dbReference type="Gene3D" id="3.90.79.10">
    <property type="entry name" value="Nucleoside Triphosphate Pyrophosphohydrolase"/>
    <property type="match status" value="1"/>
</dbReference>
<dbReference type="Pfam" id="PF00730">
    <property type="entry name" value="HhH-GPD"/>
    <property type="match status" value="1"/>
</dbReference>
<dbReference type="PANTHER" id="PTHR42944:SF1">
    <property type="entry name" value="ADENINE DNA GLYCOSYLASE"/>
    <property type="match status" value="1"/>
</dbReference>
<comment type="cofactor">
    <cofactor evidence="2">
        <name>[4Fe-4S] cluster</name>
        <dbReference type="ChEBI" id="CHEBI:49883"/>
    </cofactor>
</comment>
<keyword evidence="14 16" id="KW-0326">Glycosidase</keyword>
<evidence type="ECO:0000256" key="6">
    <source>
        <dbReference type="ARBA" id="ARBA00022023"/>
    </source>
</evidence>
<dbReference type="OrthoDB" id="9802365at2"/>
<evidence type="ECO:0000256" key="3">
    <source>
        <dbReference type="ARBA" id="ARBA00002933"/>
    </source>
</evidence>
<dbReference type="GO" id="GO:0000701">
    <property type="term" value="F:purine-specific mismatch base pair DNA N-glycosylase activity"/>
    <property type="evidence" value="ECO:0007669"/>
    <property type="project" value="UniProtKB-EC"/>
</dbReference>
<comment type="similarity">
    <text evidence="4">Belongs to the Nth/MutY family.</text>
</comment>
<dbReference type="GO" id="GO:0032357">
    <property type="term" value="F:oxidized purine DNA binding"/>
    <property type="evidence" value="ECO:0007669"/>
    <property type="project" value="TreeGrafter"/>
</dbReference>
<evidence type="ECO:0000256" key="7">
    <source>
        <dbReference type="ARBA" id="ARBA00022485"/>
    </source>
</evidence>
<dbReference type="GO" id="GO:0035485">
    <property type="term" value="F:adenine/guanine mispair binding"/>
    <property type="evidence" value="ECO:0007669"/>
    <property type="project" value="TreeGrafter"/>
</dbReference>
<evidence type="ECO:0000256" key="4">
    <source>
        <dbReference type="ARBA" id="ARBA00008343"/>
    </source>
</evidence>
<dbReference type="CDD" id="cd00056">
    <property type="entry name" value="ENDO3c"/>
    <property type="match status" value="1"/>
</dbReference>
<evidence type="ECO:0000256" key="13">
    <source>
        <dbReference type="ARBA" id="ARBA00023204"/>
    </source>
</evidence>
<evidence type="ECO:0000256" key="1">
    <source>
        <dbReference type="ARBA" id="ARBA00000843"/>
    </source>
</evidence>
<organism evidence="16 17">
    <name type="scientific">Brevundimonas halotolerans</name>
    <dbReference type="NCBI Taxonomy" id="69670"/>
    <lineage>
        <taxon>Bacteria</taxon>
        <taxon>Pseudomonadati</taxon>
        <taxon>Pseudomonadota</taxon>
        <taxon>Alphaproteobacteria</taxon>
        <taxon>Caulobacterales</taxon>
        <taxon>Caulobacteraceae</taxon>
        <taxon>Brevundimonas</taxon>
    </lineage>
</organism>
<dbReference type="SMART" id="SM00478">
    <property type="entry name" value="ENDO3c"/>
    <property type="match status" value="1"/>
</dbReference>
<gene>
    <name evidence="16" type="ORF">FHS65_000892</name>
</gene>
<comment type="caution">
    <text evidence="16">The sequence shown here is derived from an EMBL/GenBank/DDBJ whole genome shotgun (WGS) entry which is preliminary data.</text>
</comment>
<dbReference type="SUPFAM" id="SSF55811">
    <property type="entry name" value="Nudix"/>
    <property type="match status" value="1"/>
</dbReference>
<dbReference type="InterPro" id="IPR004035">
    <property type="entry name" value="Endouclease-III_FeS-bd_BS"/>
</dbReference>
<dbReference type="FunFam" id="1.10.340.30:FF:000002">
    <property type="entry name" value="Adenine DNA glycosylase"/>
    <property type="match status" value="1"/>
</dbReference>
<reference evidence="16 17" key="1">
    <citation type="submission" date="2020-08" db="EMBL/GenBank/DDBJ databases">
        <title>Genomic Encyclopedia of Type Strains, Phase IV (KMG-IV): sequencing the most valuable type-strain genomes for metagenomic binning, comparative biology and taxonomic classification.</title>
        <authorList>
            <person name="Goeker M."/>
        </authorList>
    </citation>
    <scope>NUCLEOTIDE SEQUENCE [LARGE SCALE GENOMIC DNA]</scope>
    <source>
        <strain evidence="16 17">DSM 24448</strain>
    </source>
</reference>
<dbReference type="SUPFAM" id="SSF48150">
    <property type="entry name" value="DNA-glycosylase"/>
    <property type="match status" value="1"/>
</dbReference>
<dbReference type="InterPro" id="IPR003651">
    <property type="entry name" value="Endonuclease3_FeS-loop_motif"/>
</dbReference>
<keyword evidence="7" id="KW-0004">4Fe-4S</keyword>
<keyword evidence="12" id="KW-0411">Iron-sulfur</keyword>
<evidence type="ECO:0000256" key="11">
    <source>
        <dbReference type="ARBA" id="ARBA00023004"/>
    </source>
</evidence>
<dbReference type="InterPro" id="IPR000445">
    <property type="entry name" value="HhH_motif"/>
</dbReference>
<comment type="function">
    <text evidence="3">Adenine glycosylase active on G-A mispairs. MutY also corrects error-prone DNA synthesis past GO lesions which are due to the oxidatively damaged form of guanine: 7,8-dihydro-8-oxoguanine (8-oxo-dGTP).</text>
</comment>
<dbReference type="Gene3D" id="1.10.340.30">
    <property type="entry name" value="Hypothetical protein, domain 2"/>
    <property type="match status" value="1"/>
</dbReference>
<dbReference type="Pfam" id="PF10576">
    <property type="entry name" value="EndIII_4Fe-2S"/>
    <property type="match status" value="1"/>
</dbReference>
<evidence type="ECO:0000259" key="15">
    <source>
        <dbReference type="SMART" id="SM00478"/>
    </source>
</evidence>
<feature type="domain" description="HhH-GPD" evidence="15">
    <location>
        <begin position="50"/>
        <end position="202"/>
    </location>
</feature>
<keyword evidence="17" id="KW-1185">Reference proteome</keyword>
<protein>
    <recommendedName>
        <fullName evidence="6">Adenine DNA glycosylase</fullName>
        <ecNumber evidence="5">3.2.2.31</ecNumber>
    </recommendedName>
</protein>
<dbReference type="AlphaFoldDB" id="A0A7W9A2U0"/>
<keyword evidence="9" id="KW-0227">DNA damage</keyword>
<evidence type="ECO:0000256" key="2">
    <source>
        <dbReference type="ARBA" id="ARBA00001966"/>
    </source>
</evidence>
<evidence type="ECO:0000256" key="10">
    <source>
        <dbReference type="ARBA" id="ARBA00022801"/>
    </source>
</evidence>
<dbReference type="GO" id="GO:0046872">
    <property type="term" value="F:metal ion binding"/>
    <property type="evidence" value="ECO:0007669"/>
    <property type="project" value="UniProtKB-KW"/>
</dbReference>
<evidence type="ECO:0000313" key="16">
    <source>
        <dbReference type="EMBL" id="MBB5660152.1"/>
    </source>
</evidence>
<dbReference type="Pfam" id="PF00633">
    <property type="entry name" value="HHH"/>
    <property type="match status" value="1"/>
</dbReference>
<dbReference type="InterPro" id="IPR029119">
    <property type="entry name" value="MutY_C"/>
</dbReference>
<dbReference type="InterPro" id="IPR003265">
    <property type="entry name" value="HhH-GPD_domain"/>
</dbReference>
<sequence length="347" mass="37380">MSPPDSDRLAAIRSALMDWYGVHARDLPWRMAPGSAERADPYRVWLSEVMLQQTTVPHATPYFQAFVTRWPTVGALAAAPDEAVMGAWAGLGYYARARNLLACAQAVARDHGGVFPDTEDGLRALPGLGAYTAAAVAAIAFGRRAVVVDGNVERVMARLFTVDTPLPKGRPELRALADALTPEPETFDPGDWAQALMDLGSRICRPRSPLCGQCPLAGDCQARASGPPEAWPKKLAKVPKPRREGLVWVLVDKAGRVGLVKRPDKGLLGGMLGLPTSGWDAGEASGPPVVADWVEAGTVRHVFTHFELELEVMRAEGQADLIWREVAEAEATLPTVFRKVLVRALAA</sequence>
<dbReference type="InterPro" id="IPR044298">
    <property type="entry name" value="MIG/MutY"/>
</dbReference>
<dbReference type="GO" id="GO:0006284">
    <property type="term" value="P:base-excision repair"/>
    <property type="evidence" value="ECO:0007669"/>
    <property type="project" value="InterPro"/>
</dbReference>
<keyword evidence="10 16" id="KW-0378">Hydrolase</keyword>
<dbReference type="RefSeq" id="WP_123287755.1">
    <property type="nucleotide sequence ID" value="NZ_JACIJB010000002.1"/>
</dbReference>
<keyword evidence="11" id="KW-0408">Iron</keyword>
<dbReference type="Pfam" id="PF14815">
    <property type="entry name" value="NUDIX_4"/>
    <property type="match status" value="1"/>
</dbReference>
<dbReference type="GO" id="GO:0006298">
    <property type="term" value="P:mismatch repair"/>
    <property type="evidence" value="ECO:0007669"/>
    <property type="project" value="TreeGrafter"/>
</dbReference>
<dbReference type="InterPro" id="IPR011257">
    <property type="entry name" value="DNA_glycosylase"/>
</dbReference>
<dbReference type="Gene3D" id="1.10.1670.10">
    <property type="entry name" value="Helix-hairpin-Helix base-excision DNA repair enzymes (C-terminal)"/>
    <property type="match status" value="1"/>
</dbReference>
<evidence type="ECO:0000256" key="14">
    <source>
        <dbReference type="ARBA" id="ARBA00023295"/>
    </source>
</evidence>
<keyword evidence="13" id="KW-0234">DNA repair</keyword>
<evidence type="ECO:0000256" key="12">
    <source>
        <dbReference type="ARBA" id="ARBA00023014"/>
    </source>
</evidence>
<dbReference type="Proteomes" id="UP000548978">
    <property type="component" value="Unassembled WGS sequence"/>
</dbReference>
<proteinExistence type="inferred from homology"/>
<keyword evidence="8" id="KW-0479">Metal-binding</keyword>
<comment type="catalytic activity">
    <reaction evidence="1">
        <text>Hydrolyzes free adenine bases from 7,8-dihydro-8-oxoguanine:adenine mismatched double-stranded DNA, leaving an apurinic site.</text>
        <dbReference type="EC" id="3.2.2.31"/>
    </reaction>
</comment>
<dbReference type="SMART" id="SM00525">
    <property type="entry name" value="FES"/>
    <property type="match status" value="1"/>
</dbReference>